<keyword evidence="2" id="KW-1185">Reference proteome</keyword>
<evidence type="ECO:0000313" key="2">
    <source>
        <dbReference type="Proteomes" id="UP001165289"/>
    </source>
</evidence>
<dbReference type="AlphaFoldDB" id="A0AAV7KB52"/>
<sequence length="284" mass="32717">MPQELTFPNSHLEFARILKDNNNCISTTLSFVSQNVQLDFEERKQLEATLLRVKSRVRKAKKPLDYLEGDWWHYSTSMEPELKRNRFYYTVVLSSDYEEVISTLSANHKKSFDNLTMQQQERSRLSNVLESTKALSIVDNTSEIKITTLALQLLSSQTKQREMAKRNSIVLQSDIQMYPNPETPLSAYMPSAICPPRPPYFCRQMSTLPPPRAQDFPLQIQIADRLDGSGCHTVYNQSNTYTDTKSFILFCFRSVKIIGNSSSELLKNNTPNSPFPQRPIFRSL</sequence>
<accession>A0AAV7KB52</accession>
<reference evidence="1 2" key="1">
    <citation type="journal article" date="2023" name="BMC Biol.">
        <title>The compact genome of the sponge Oopsacas minuta (Hexactinellida) is lacking key metazoan core genes.</title>
        <authorList>
            <person name="Santini S."/>
            <person name="Schenkelaars Q."/>
            <person name="Jourda C."/>
            <person name="Duchesne M."/>
            <person name="Belahbib H."/>
            <person name="Rocher C."/>
            <person name="Selva M."/>
            <person name="Riesgo A."/>
            <person name="Vervoort M."/>
            <person name="Leys S.P."/>
            <person name="Kodjabachian L."/>
            <person name="Le Bivic A."/>
            <person name="Borchiellini C."/>
            <person name="Claverie J.M."/>
            <person name="Renard E."/>
        </authorList>
    </citation>
    <scope>NUCLEOTIDE SEQUENCE [LARGE SCALE GENOMIC DNA]</scope>
    <source>
        <strain evidence="1">SPO-2</strain>
    </source>
</reference>
<gene>
    <name evidence="1" type="ORF">LOD99_11044</name>
</gene>
<name>A0AAV7KB52_9METZ</name>
<dbReference type="EMBL" id="JAKMXF010000091">
    <property type="protein sequence ID" value="KAI6658379.1"/>
    <property type="molecule type" value="Genomic_DNA"/>
</dbReference>
<comment type="caution">
    <text evidence="1">The sequence shown here is derived from an EMBL/GenBank/DDBJ whole genome shotgun (WGS) entry which is preliminary data.</text>
</comment>
<organism evidence="1 2">
    <name type="scientific">Oopsacas minuta</name>
    <dbReference type="NCBI Taxonomy" id="111878"/>
    <lineage>
        <taxon>Eukaryota</taxon>
        <taxon>Metazoa</taxon>
        <taxon>Porifera</taxon>
        <taxon>Hexactinellida</taxon>
        <taxon>Hexasterophora</taxon>
        <taxon>Lyssacinosida</taxon>
        <taxon>Leucopsacidae</taxon>
        <taxon>Oopsacas</taxon>
    </lineage>
</organism>
<evidence type="ECO:0000313" key="1">
    <source>
        <dbReference type="EMBL" id="KAI6658379.1"/>
    </source>
</evidence>
<dbReference type="Proteomes" id="UP001165289">
    <property type="component" value="Unassembled WGS sequence"/>
</dbReference>
<proteinExistence type="predicted"/>
<protein>
    <submittedName>
        <fullName evidence="1">Uncharacterized protein</fullName>
    </submittedName>
</protein>